<evidence type="ECO:0000313" key="4">
    <source>
        <dbReference type="Proteomes" id="UP001202328"/>
    </source>
</evidence>
<dbReference type="Proteomes" id="UP001202328">
    <property type="component" value="Unassembled WGS sequence"/>
</dbReference>
<dbReference type="InterPro" id="IPR050796">
    <property type="entry name" value="SCF_F-box_component"/>
</dbReference>
<dbReference type="SUPFAM" id="SSF81383">
    <property type="entry name" value="F-box domain"/>
    <property type="match status" value="1"/>
</dbReference>
<comment type="caution">
    <text evidence="3">The sequence shown here is derived from an EMBL/GenBank/DDBJ whole genome shotgun (WGS) entry which is preliminary data.</text>
</comment>
<dbReference type="AlphaFoldDB" id="A0AAD4S9U1"/>
<evidence type="ECO:0000259" key="2">
    <source>
        <dbReference type="SMART" id="SM00256"/>
    </source>
</evidence>
<dbReference type="PANTHER" id="PTHR31672:SF13">
    <property type="entry name" value="F-BOX PROTEIN CPR30-LIKE"/>
    <property type="match status" value="1"/>
</dbReference>
<feature type="domain" description="F-box" evidence="2">
    <location>
        <begin position="35"/>
        <end position="75"/>
    </location>
</feature>
<dbReference type="InterPro" id="IPR013187">
    <property type="entry name" value="F-box-assoc_dom_typ3"/>
</dbReference>
<dbReference type="SMART" id="SM00256">
    <property type="entry name" value="FBOX"/>
    <property type="match status" value="1"/>
</dbReference>
<evidence type="ECO:0000256" key="1">
    <source>
        <dbReference type="SAM" id="MobiDB-lite"/>
    </source>
</evidence>
<name>A0AAD4S9U1_9MAGN</name>
<feature type="compositionally biased region" description="Basic residues" evidence="1">
    <location>
        <begin position="1"/>
        <end position="13"/>
    </location>
</feature>
<feature type="region of interest" description="Disordered" evidence="1">
    <location>
        <begin position="1"/>
        <end position="21"/>
    </location>
</feature>
<dbReference type="InterPro" id="IPR017451">
    <property type="entry name" value="F-box-assoc_interact_dom"/>
</dbReference>
<organism evidence="3 4">
    <name type="scientific">Papaver atlanticum</name>
    <dbReference type="NCBI Taxonomy" id="357466"/>
    <lineage>
        <taxon>Eukaryota</taxon>
        <taxon>Viridiplantae</taxon>
        <taxon>Streptophyta</taxon>
        <taxon>Embryophyta</taxon>
        <taxon>Tracheophyta</taxon>
        <taxon>Spermatophyta</taxon>
        <taxon>Magnoliopsida</taxon>
        <taxon>Ranunculales</taxon>
        <taxon>Papaveraceae</taxon>
        <taxon>Papaveroideae</taxon>
        <taxon>Papaver</taxon>
    </lineage>
</organism>
<dbReference type="Pfam" id="PF08268">
    <property type="entry name" value="FBA_3"/>
    <property type="match status" value="1"/>
</dbReference>
<evidence type="ECO:0000313" key="3">
    <source>
        <dbReference type="EMBL" id="KAI3872147.1"/>
    </source>
</evidence>
<accession>A0AAD4S9U1</accession>
<proteinExistence type="predicted"/>
<dbReference type="NCBIfam" id="TIGR01640">
    <property type="entry name" value="F_box_assoc_1"/>
    <property type="match status" value="1"/>
</dbReference>
<sequence length="329" mass="37561">MGRLKKVSKKRKRSSDADNEKEAISKTATCPTLVVDDGVVCDILSRLPAKSLMRFKCVSKHWCSLIKDPYFVDLHFRTPKTVLTLGTNSWRRIEDVPSLPDGLTPSSIYVNGSIYWFPEKFQKGNWNHGVTVCIMAFDVGSEKFRKIQIPQFIVDQPIDFYPPFQACVRLQEVKCCSAILRRVKDSAVKLWVHGINNNGTGDESWNEQIITLPGCLYKSVFPAVFFFHSITGTDQLIIEIHQTESSGNKKCTSLFSYSWQDKTFKKMKISRIPSSATVRTSFIESLVSFPQAEMKPHIQPSTAFDNLQHPIQKKWPLLTFLQNAFRLSR</sequence>
<reference evidence="3" key="1">
    <citation type="submission" date="2022-04" db="EMBL/GenBank/DDBJ databases">
        <title>A functionally conserved STORR gene fusion in Papaver species that diverged 16.8 million years ago.</title>
        <authorList>
            <person name="Catania T."/>
        </authorList>
    </citation>
    <scope>NUCLEOTIDE SEQUENCE</scope>
    <source>
        <strain evidence="3">S-188037</strain>
    </source>
</reference>
<gene>
    <name evidence="3" type="ORF">MKW98_011639</name>
</gene>
<dbReference type="EMBL" id="JAJJMB010012966">
    <property type="protein sequence ID" value="KAI3872147.1"/>
    <property type="molecule type" value="Genomic_DNA"/>
</dbReference>
<dbReference type="CDD" id="cd22157">
    <property type="entry name" value="F-box_AtFBW1-like"/>
    <property type="match status" value="1"/>
</dbReference>
<keyword evidence="4" id="KW-1185">Reference proteome</keyword>
<dbReference type="InterPro" id="IPR001810">
    <property type="entry name" value="F-box_dom"/>
</dbReference>
<protein>
    <recommendedName>
        <fullName evidence="2">F-box domain-containing protein</fullName>
    </recommendedName>
</protein>
<dbReference type="Gene3D" id="1.20.1280.50">
    <property type="match status" value="1"/>
</dbReference>
<dbReference type="Pfam" id="PF00646">
    <property type="entry name" value="F-box"/>
    <property type="match status" value="1"/>
</dbReference>
<dbReference type="PANTHER" id="PTHR31672">
    <property type="entry name" value="BNACNNG10540D PROTEIN"/>
    <property type="match status" value="1"/>
</dbReference>
<dbReference type="InterPro" id="IPR036047">
    <property type="entry name" value="F-box-like_dom_sf"/>
</dbReference>